<dbReference type="AlphaFoldDB" id="A0A8S1HQ81"/>
<evidence type="ECO:0000313" key="3">
    <source>
        <dbReference type="Proteomes" id="UP000835052"/>
    </source>
</evidence>
<evidence type="ECO:0000256" key="1">
    <source>
        <dbReference type="SAM" id="SignalP"/>
    </source>
</evidence>
<evidence type="ECO:0000313" key="2">
    <source>
        <dbReference type="EMBL" id="CAD6197981.1"/>
    </source>
</evidence>
<keyword evidence="1" id="KW-0732">Signal</keyword>
<dbReference type="EMBL" id="CAJGYM010000111">
    <property type="protein sequence ID" value="CAD6197981.1"/>
    <property type="molecule type" value="Genomic_DNA"/>
</dbReference>
<protein>
    <recommendedName>
        <fullName evidence="4">DUF19 domain-containing protein</fullName>
    </recommendedName>
</protein>
<feature type="chain" id="PRO_5035825847" description="DUF19 domain-containing protein" evidence="1">
    <location>
        <begin position="19"/>
        <end position="141"/>
    </location>
</feature>
<dbReference type="Proteomes" id="UP000835052">
    <property type="component" value="Unassembled WGS sequence"/>
</dbReference>
<feature type="signal peptide" evidence="1">
    <location>
        <begin position="1"/>
        <end position="18"/>
    </location>
</feature>
<name>A0A8S1HQ81_9PELO</name>
<organism evidence="2 3">
    <name type="scientific">Caenorhabditis auriculariae</name>
    <dbReference type="NCBI Taxonomy" id="2777116"/>
    <lineage>
        <taxon>Eukaryota</taxon>
        <taxon>Metazoa</taxon>
        <taxon>Ecdysozoa</taxon>
        <taxon>Nematoda</taxon>
        <taxon>Chromadorea</taxon>
        <taxon>Rhabditida</taxon>
        <taxon>Rhabditina</taxon>
        <taxon>Rhabditomorpha</taxon>
        <taxon>Rhabditoidea</taxon>
        <taxon>Rhabditidae</taxon>
        <taxon>Peloderinae</taxon>
        <taxon>Caenorhabditis</taxon>
    </lineage>
</organism>
<accession>A0A8S1HQ81</accession>
<proteinExistence type="predicted"/>
<comment type="caution">
    <text evidence="2">The sequence shown here is derived from an EMBL/GenBank/DDBJ whole genome shotgun (WGS) entry which is preliminary data.</text>
</comment>
<evidence type="ECO:0008006" key="4">
    <source>
        <dbReference type="Google" id="ProtNLM"/>
    </source>
</evidence>
<sequence length="141" mass="16279">MFWPILLIFYVIFGISNARKCYGGVAKLGEDDAFDDHVCPSRDKCFVHHYYVDSNGTREAMTEKGCVEEAMIDEFKYAVPCLNFDMFNNTFTDEELTHQIRCVCYSDFCNKLFAENPNSANYRNSSTISHLSRFIDEEMAS</sequence>
<gene>
    <name evidence="2" type="ORF">CAUJ_LOCUS13888</name>
</gene>
<keyword evidence="3" id="KW-1185">Reference proteome</keyword>
<reference evidence="2" key="1">
    <citation type="submission" date="2020-10" db="EMBL/GenBank/DDBJ databases">
        <authorList>
            <person name="Kikuchi T."/>
        </authorList>
    </citation>
    <scope>NUCLEOTIDE SEQUENCE</scope>
    <source>
        <strain evidence="2">NKZ352</strain>
    </source>
</reference>